<proteinExistence type="predicted"/>
<reference evidence="1 2" key="1">
    <citation type="submission" date="2023-12" db="EMBL/GenBank/DDBJ databases">
        <title>Baltic Sea Cyanobacteria.</title>
        <authorList>
            <person name="Delbaje E."/>
            <person name="Fewer D.P."/>
            <person name="Shishido T.K."/>
        </authorList>
    </citation>
    <scope>NUCLEOTIDE SEQUENCE [LARGE SCALE GENOMIC DNA]</scope>
    <source>
        <strain evidence="1 2">UHCC 0370</strain>
    </source>
</reference>
<evidence type="ECO:0000313" key="1">
    <source>
        <dbReference type="EMBL" id="MEA5480464.1"/>
    </source>
</evidence>
<sequence length="266" mass="30224">MQSQLVYVVPKWTEICARDFKEGSERLCEVISEGETKIYNFDAFTDETYHRLYDRMPNRLEDSDIKPENKIWIAIHQQMTELEAFQQFSNRLNGDEFLAGIGTTAICKAIAEMLPEPDQRLEDPELIRKQIRGIFEMLAGQPPTSELMQMVQGLKLKGIATRKACEDYADSITETKIGAALIIGIARAEADLEIMEESLAALGGGGDRTTEEKLKVADKLQLAQRLQAAPKLIVCGGDRRIIFQHRFMNIMLNKTLFWYITLQKSC</sequence>
<organism evidence="1 2">
    <name type="scientific">Pseudanabaena galeata UHCC 0370</name>
    <dbReference type="NCBI Taxonomy" id="3110310"/>
    <lineage>
        <taxon>Bacteria</taxon>
        <taxon>Bacillati</taxon>
        <taxon>Cyanobacteriota</taxon>
        <taxon>Cyanophyceae</taxon>
        <taxon>Pseudanabaenales</taxon>
        <taxon>Pseudanabaenaceae</taxon>
        <taxon>Pseudanabaena</taxon>
    </lineage>
</organism>
<name>A0ABU5TQB2_9CYAN</name>
<protein>
    <submittedName>
        <fullName evidence="1">Uncharacterized protein</fullName>
    </submittedName>
</protein>
<gene>
    <name evidence="1" type="ORF">VB774_22755</name>
</gene>
<accession>A0ABU5TQB2</accession>
<comment type="caution">
    <text evidence="1">The sequence shown here is derived from an EMBL/GenBank/DDBJ whole genome shotgun (WGS) entry which is preliminary data.</text>
</comment>
<dbReference type="Proteomes" id="UP001301388">
    <property type="component" value="Unassembled WGS sequence"/>
</dbReference>
<evidence type="ECO:0000313" key="2">
    <source>
        <dbReference type="Proteomes" id="UP001301388"/>
    </source>
</evidence>
<dbReference type="EMBL" id="JAYGIE010000126">
    <property type="protein sequence ID" value="MEA5480464.1"/>
    <property type="molecule type" value="Genomic_DNA"/>
</dbReference>
<dbReference type="RefSeq" id="WP_323263445.1">
    <property type="nucleotide sequence ID" value="NZ_JAYGIE010000126.1"/>
</dbReference>
<keyword evidence="2" id="KW-1185">Reference proteome</keyword>